<sequence>MGLKYNWQIIGLSLIIGISSCNNGKKIDRALVDEVNKANEVKKLSEAEITTHAMEWGEEISMEAQKSLMGTLQKAIQEKGPEGAVSFCNVEALAITKEVADKYKVTIRRVSEKNRNPKNIPNATENELLDAYAYNSENKIENQANIQKIEDGQVLLFTKAITIPNGLCLNCHGQPGKDIQEGTAEKIKNLYPDDKAINYQVGDLRGMWSIALPKKEVVKGI</sequence>
<organism evidence="2 3">
    <name type="scientific">Cyclobacterium marinum (strain ATCC 25205 / DSM 745 / LMG 13164 / NCIMB 1802)</name>
    <name type="common">Flectobacillus marinus</name>
    <dbReference type="NCBI Taxonomy" id="880070"/>
    <lineage>
        <taxon>Bacteria</taxon>
        <taxon>Pseudomonadati</taxon>
        <taxon>Bacteroidota</taxon>
        <taxon>Cytophagia</taxon>
        <taxon>Cytophagales</taxon>
        <taxon>Cyclobacteriaceae</taxon>
        <taxon>Cyclobacterium</taxon>
    </lineage>
</organism>
<dbReference type="eggNOG" id="COG2010">
    <property type="taxonomic scope" value="Bacteria"/>
</dbReference>
<dbReference type="EMBL" id="CP002955">
    <property type="protein sequence ID" value="AEL25042.1"/>
    <property type="molecule type" value="Genomic_DNA"/>
</dbReference>
<dbReference type="HOGENOM" id="CLU_109783_0_0_10"/>
<keyword evidence="3" id="KW-1185">Reference proteome</keyword>
<dbReference type="OrthoDB" id="1494333at2"/>
<name>G0IZK1_CYCMS</name>
<evidence type="ECO:0000313" key="2">
    <source>
        <dbReference type="EMBL" id="AEL25042.1"/>
    </source>
</evidence>
<proteinExistence type="predicted"/>
<reference evidence="3" key="1">
    <citation type="submission" date="2011-07" db="EMBL/GenBank/DDBJ databases">
        <title>The complete genome of Cyclobacterium marinum DSM 745.</title>
        <authorList>
            <person name="Lucas S."/>
            <person name="Han J."/>
            <person name="Lapidus A."/>
            <person name="Bruce D."/>
            <person name="Goodwin L."/>
            <person name="Pitluck S."/>
            <person name="Peters L."/>
            <person name="Kyrpides N."/>
            <person name="Mavromatis K."/>
            <person name="Ivanova N."/>
            <person name="Ovchinnikova G."/>
            <person name="Chertkov O."/>
            <person name="Detter J.C."/>
            <person name="Tapia R."/>
            <person name="Han C."/>
            <person name="Land M."/>
            <person name="Hauser L."/>
            <person name="Markowitz V."/>
            <person name="Cheng J.-F."/>
            <person name="Hugenholtz P."/>
            <person name="Woyke T."/>
            <person name="Wu D."/>
            <person name="Tindall B."/>
            <person name="Schuetze A."/>
            <person name="Brambilla E."/>
            <person name="Klenk H.-P."/>
            <person name="Eisen J.A."/>
        </authorList>
    </citation>
    <scope>NUCLEOTIDE SEQUENCE [LARGE SCALE GENOMIC DNA]</scope>
    <source>
        <strain evidence="3">ATCC 25205 / DSM 745 / LMG 13164 / NCIMB 1802</strain>
    </source>
</reference>
<dbReference type="PROSITE" id="PS51257">
    <property type="entry name" value="PROKAR_LIPOPROTEIN"/>
    <property type="match status" value="1"/>
</dbReference>
<dbReference type="Pfam" id="PF11845">
    <property type="entry name" value="Tll0287-like"/>
    <property type="match status" value="1"/>
</dbReference>
<protein>
    <recommendedName>
        <fullName evidence="1">Tll0287-like domain-containing protein</fullName>
    </recommendedName>
</protein>
<feature type="domain" description="Tll0287-like" evidence="1">
    <location>
        <begin position="64"/>
        <end position="213"/>
    </location>
</feature>
<evidence type="ECO:0000313" key="3">
    <source>
        <dbReference type="Proteomes" id="UP000001635"/>
    </source>
</evidence>
<dbReference type="KEGG" id="cmr:Cycma_1271"/>
<dbReference type="InterPro" id="IPR021796">
    <property type="entry name" value="Tll0287-like_dom"/>
</dbReference>
<gene>
    <name evidence="2" type="ordered locus">Cycma_1271</name>
</gene>
<dbReference type="Proteomes" id="UP000001635">
    <property type="component" value="Chromosome"/>
</dbReference>
<evidence type="ECO:0000259" key="1">
    <source>
        <dbReference type="Pfam" id="PF11845"/>
    </source>
</evidence>
<dbReference type="AlphaFoldDB" id="G0IZK1"/>
<accession>G0IZK1</accession>
<dbReference type="STRING" id="880070.Cycma_1271"/>